<dbReference type="InterPro" id="IPR036514">
    <property type="entry name" value="SGNH_hydro_sf"/>
</dbReference>
<feature type="signal peptide" evidence="3">
    <location>
        <begin position="1"/>
        <end position="19"/>
    </location>
</feature>
<reference evidence="5 6" key="1">
    <citation type="submission" date="2020-08" db="EMBL/GenBank/DDBJ databases">
        <title>Genomic Encyclopedia of Type Strains, Phase III (KMG-III): the genomes of soil and plant-associated and newly described type strains.</title>
        <authorList>
            <person name="Whitman W."/>
        </authorList>
    </citation>
    <scope>NUCLEOTIDE SEQUENCE [LARGE SCALE GENOMIC DNA]</scope>
    <source>
        <strain evidence="5 6">CECT 8075</strain>
    </source>
</reference>
<name>A0A7W5DVC0_9BACT</name>
<evidence type="ECO:0000256" key="1">
    <source>
        <dbReference type="ARBA" id="ARBA00022801"/>
    </source>
</evidence>
<evidence type="ECO:0000259" key="4">
    <source>
        <dbReference type="Pfam" id="PF03629"/>
    </source>
</evidence>
<dbReference type="PANTHER" id="PTHR31988:SF19">
    <property type="entry name" value="9-O-ACETYL-N-ACETYLNEURAMINIC ACID DEACETYLASE-RELATED"/>
    <property type="match status" value="1"/>
</dbReference>
<feature type="chain" id="PRO_5031566258" description="Sialate O-acetylesterase domain-containing protein" evidence="3">
    <location>
        <begin position="20"/>
        <end position="250"/>
    </location>
</feature>
<dbReference type="EMBL" id="JACHXU010000002">
    <property type="protein sequence ID" value="MBB3204874.1"/>
    <property type="molecule type" value="Genomic_DNA"/>
</dbReference>
<evidence type="ECO:0000313" key="5">
    <source>
        <dbReference type="EMBL" id="MBB3204874.1"/>
    </source>
</evidence>
<protein>
    <recommendedName>
        <fullName evidence="4">Sialate O-acetylesterase domain-containing protein</fullName>
    </recommendedName>
</protein>
<keyword evidence="1" id="KW-0378">Hydrolase</keyword>
<keyword evidence="6" id="KW-1185">Reference proteome</keyword>
<accession>A0A7W5DVC0</accession>
<feature type="region of interest" description="Disordered" evidence="2">
    <location>
        <begin position="193"/>
        <end position="215"/>
    </location>
</feature>
<dbReference type="RefSeq" id="WP_184301588.1">
    <property type="nucleotide sequence ID" value="NZ_JACHXU010000002.1"/>
</dbReference>
<proteinExistence type="predicted"/>
<dbReference type="InterPro" id="IPR005181">
    <property type="entry name" value="SASA"/>
</dbReference>
<dbReference type="AlphaFoldDB" id="A0A7W5DVC0"/>
<dbReference type="GO" id="GO:0016788">
    <property type="term" value="F:hydrolase activity, acting on ester bonds"/>
    <property type="evidence" value="ECO:0007669"/>
    <property type="project" value="UniProtKB-ARBA"/>
</dbReference>
<gene>
    <name evidence="5" type="ORF">FHS27_000641</name>
</gene>
<dbReference type="PANTHER" id="PTHR31988">
    <property type="entry name" value="ESTERASE, PUTATIVE (DUF303)-RELATED"/>
    <property type="match status" value="1"/>
</dbReference>
<dbReference type="Proteomes" id="UP000536179">
    <property type="component" value="Unassembled WGS sequence"/>
</dbReference>
<organism evidence="5 6">
    <name type="scientific">Aporhodopirellula rubra</name>
    <dbReference type="NCBI Taxonomy" id="980271"/>
    <lineage>
        <taxon>Bacteria</taxon>
        <taxon>Pseudomonadati</taxon>
        <taxon>Planctomycetota</taxon>
        <taxon>Planctomycetia</taxon>
        <taxon>Pirellulales</taxon>
        <taxon>Pirellulaceae</taxon>
        <taxon>Aporhodopirellula</taxon>
    </lineage>
</organism>
<comment type="caution">
    <text evidence="5">The sequence shown here is derived from an EMBL/GenBank/DDBJ whole genome shotgun (WGS) entry which is preliminary data.</text>
</comment>
<feature type="domain" description="Sialate O-acetylesterase" evidence="4">
    <location>
        <begin position="59"/>
        <end position="235"/>
    </location>
</feature>
<dbReference type="InterPro" id="IPR052940">
    <property type="entry name" value="Carb_Esterase_6"/>
</dbReference>
<evidence type="ECO:0000313" key="6">
    <source>
        <dbReference type="Proteomes" id="UP000536179"/>
    </source>
</evidence>
<evidence type="ECO:0000256" key="2">
    <source>
        <dbReference type="SAM" id="MobiDB-lite"/>
    </source>
</evidence>
<dbReference type="SUPFAM" id="SSF52266">
    <property type="entry name" value="SGNH hydrolase"/>
    <property type="match status" value="1"/>
</dbReference>
<dbReference type="Gene3D" id="3.40.50.1110">
    <property type="entry name" value="SGNH hydrolase"/>
    <property type="match status" value="1"/>
</dbReference>
<evidence type="ECO:0000256" key="3">
    <source>
        <dbReference type="SAM" id="SignalP"/>
    </source>
</evidence>
<dbReference type="Pfam" id="PF03629">
    <property type="entry name" value="SASA"/>
    <property type="match status" value="1"/>
</dbReference>
<sequence length="250" mass="28102">MLCSVKTTLLAACCLFSFAATCVADTHLFILSGQSNMQGLKEARENSFLPELGKLLPDADIQHIKVVMGGRPIRMWVAQWDTIAEKHGLRPMNQKPTFYPQIIDAYNEKFPGEEKPDTVTFLWMQGEKDAKTNLDAAYEESLMQLIANLRRDLDAPEMNVVIGRISDHSPGEKTQSGWDHVRQIHVNVAQSDPHGAWVDTDDCNNKTKNGKPNNDLHYTAEGYDLFGRRLARQAVRLIKGEEPAENGRPK</sequence>
<keyword evidence="3" id="KW-0732">Signal</keyword>